<keyword evidence="1" id="KW-1133">Transmembrane helix</keyword>
<comment type="caution">
    <text evidence="2">The sequence shown here is derived from an EMBL/GenBank/DDBJ whole genome shotgun (WGS) entry which is preliminary data.</text>
</comment>
<feature type="transmembrane region" description="Helical" evidence="1">
    <location>
        <begin position="34"/>
        <end position="52"/>
    </location>
</feature>
<feature type="transmembrane region" description="Helical" evidence="1">
    <location>
        <begin position="59"/>
        <end position="76"/>
    </location>
</feature>
<sequence>MNKEDYWKSIREIDEEFLKLIGSYWSRYSDFGNWEFWVTLLLLIAPLILLFFTVDKKRILEVFFFGYSVNFLWSFVDMALSRYNFLAHKYFVTPLFPYALSITTSLLPVGFLLVYQYSINNNKNFYLNAILLSAIFAFGFASLEIYLDFLDLRKGMNLIHIFLLDIVISFIAYWMTKFVLKVSKKG</sequence>
<evidence type="ECO:0000313" key="3">
    <source>
        <dbReference type="Proteomes" id="UP001597318"/>
    </source>
</evidence>
<keyword evidence="3" id="KW-1185">Reference proteome</keyword>
<dbReference type="EMBL" id="JBHUIK010000007">
    <property type="protein sequence ID" value="MFD2216352.1"/>
    <property type="molecule type" value="Genomic_DNA"/>
</dbReference>
<evidence type="ECO:0000256" key="1">
    <source>
        <dbReference type="SAM" id="Phobius"/>
    </source>
</evidence>
<reference evidence="3" key="1">
    <citation type="journal article" date="2019" name="Int. J. Syst. Evol. Microbiol.">
        <title>The Global Catalogue of Microorganisms (GCM) 10K type strain sequencing project: providing services to taxonomists for standard genome sequencing and annotation.</title>
        <authorList>
            <consortium name="The Broad Institute Genomics Platform"/>
            <consortium name="The Broad Institute Genome Sequencing Center for Infectious Disease"/>
            <person name="Wu L."/>
            <person name="Ma J."/>
        </authorList>
    </citation>
    <scope>NUCLEOTIDE SEQUENCE [LARGE SCALE GENOMIC DNA]</scope>
    <source>
        <strain evidence="3">CGMCC 1.15474</strain>
    </source>
</reference>
<organism evidence="2 3">
    <name type="scientific">Metabacillus endolithicus</name>
    <dbReference type="NCBI Taxonomy" id="1535204"/>
    <lineage>
        <taxon>Bacteria</taxon>
        <taxon>Bacillati</taxon>
        <taxon>Bacillota</taxon>
        <taxon>Bacilli</taxon>
        <taxon>Bacillales</taxon>
        <taxon>Bacillaceae</taxon>
        <taxon>Metabacillus</taxon>
    </lineage>
</organism>
<protein>
    <submittedName>
        <fullName evidence="2">Uncharacterized protein</fullName>
    </submittedName>
</protein>
<keyword evidence="1" id="KW-0472">Membrane</keyword>
<dbReference type="RefSeq" id="WP_247347337.1">
    <property type="nucleotide sequence ID" value="NZ_CP095551.1"/>
</dbReference>
<proteinExistence type="predicted"/>
<keyword evidence="1" id="KW-0812">Transmembrane</keyword>
<name>A0ABW5C1P0_9BACI</name>
<accession>A0ABW5C1P0</accession>
<evidence type="ECO:0000313" key="2">
    <source>
        <dbReference type="EMBL" id="MFD2216352.1"/>
    </source>
</evidence>
<gene>
    <name evidence="2" type="ORF">ACFSKK_21995</name>
</gene>
<feature type="transmembrane region" description="Helical" evidence="1">
    <location>
        <begin position="96"/>
        <end position="115"/>
    </location>
</feature>
<feature type="transmembrane region" description="Helical" evidence="1">
    <location>
        <begin position="159"/>
        <end position="180"/>
    </location>
</feature>
<feature type="transmembrane region" description="Helical" evidence="1">
    <location>
        <begin position="127"/>
        <end position="147"/>
    </location>
</feature>
<dbReference type="Proteomes" id="UP001597318">
    <property type="component" value="Unassembled WGS sequence"/>
</dbReference>